<proteinExistence type="predicted"/>
<protein>
    <submittedName>
        <fullName evidence="1">Uncharacterized protein</fullName>
    </submittedName>
</protein>
<organism evidence="1 2">
    <name type="scientific">Solanum commersonii</name>
    <name type="common">Commerson's wild potato</name>
    <name type="synonym">Commerson's nightshade</name>
    <dbReference type="NCBI Taxonomy" id="4109"/>
    <lineage>
        <taxon>Eukaryota</taxon>
        <taxon>Viridiplantae</taxon>
        <taxon>Streptophyta</taxon>
        <taxon>Embryophyta</taxon>
        <taxon>Tracheophyta</taxon>
        <taxon>Spermatophyta</taxon>
        <taxon>Magnoliopsida</taxon>
        <taxon>eudicotyledons</taxon>
        <taxon>Gunneridae</taxon>
        <taxon>Pentapetalae</taxon>
        <taxon>asterids</taxon>
        <taxon>lamiids</taxon>
        <taxon>Solanales</taxon>
        <taxon>Solanaceae</taxon>
        <taxon>Solanoideae</taxon>
        <taxon>Solaneae</taxon>
        <taxon>Solanum</taxon>
    </lineage>
</organism>
<gene>
    <name evidence="1" type="ORF">H5410_043701</name>
</gene>
<sequence>MEATGGGSQGRPQSFYQDNQMLQKEFEERDMGMCETLSLETKLPPDGYTMAFYIHWELDSSLTTSQEHCTASPGMTDGKK</sequence>
<accession>A0A9J5XXW7</accession>
<reference evidence="1 2" key="1">
    <citation type="submission" date="2020-09" db="EMBL/GenBank/DDBJ databases">
        <title>De no assembly of potato wild relative species, Solanum commersonii.</title>
        <authorList>
            <person name="Cho K."/>
        </authorList>
    </citation>
    <scope>NUCLEOTIDE SEQUENCE [LARGE SCALE GENOMIC DNA]</scope>
    <source>
        <strain evidence="1">LZ3.2</strain>
        <tissue evidence="1">Leaf</tissue>
    </source>
</reference>
<evidence type="ECO:0000313" key="1">
    <source>
        <dbReference type="EMBL" id="KAG5593187.1"/>
    </source>
</evidence>
<comment type="caution">
    <text evidence="1">The sequence shown here is derived from an EMBL/GenBank/DDBJ whole genome shotgun (WGS) entry which is preliminary data.</text>
</comment>
<keyword evidence="2" id="KW-1185">Reference proteome</keyword>
<evidence type="ECO:0000313" key="2">
    <source>
        <dbReference type="Proteomes" id="UP000824120"/>
    </source>
</evidence>
<name>A0A9J5XXW7_SOLCO</name>
<dbReference type="AlphaFoldDB" id="A0A9J5XXW7"/>
<dbReference type="Proteomes" id="UP000824120">
    <property type="component" value="Chromosome 8"/>
</dbReference>
<dbReference type="EMBL" id="JACXVP010000008">
    <property type="protein sequence ID" value="KAG5593187.1"/>
    <property type="molecule type" value="Genomic_DNA"/>
</dbReference>